<keyword evidence="3 6" id="KW-0812">Transmembrane</keyword>
<feature type="transmembrane region" description="Helical" evidence="6">
    <location>
        <begin position="44"/>
        <end position="64"/>
    </location>
</feature>
<dbReference type="Pfam" id="PF00482">
    <property type="entry name" value="T2SSF"/>
    <property type="match status" value="1"/>
</dbReference>
<evidence type="ECO:0000313" key="8">
    <source>
        <dbReference type="EMBL" id="VUX35559.1"/>
    </source>
</evidence>
<dbReference type="PANTHER" id="PTHR35007:SF1">
    <property type="entry name" value="PILUS ASSEMBLY PROTEIN"/>
    <property type="match status" value="1"/>
</dbReference>
<keyword evidence="4 6" id="KW-1133">Transmembrane helix</keyword>
<dbReference type="RefSeq" id="WP_021652832.1">
    <property type="nucleotide sequence ID" value="NZ_CABHMX010000001.1"/>
</dbReference>
<dbReference type="EMBL" id="CABHNW010000055">
    <property type="protein sequence ID" value="VUX35559.1"/>
    <property type="molecule type" value="Genomic_DNA"/>
</dbReference>
<proteinExistence type="predicted"/>
<feature type="domain" description="Type II secretion system protein GspF" evidence="7">
    <location>
        <begin position="87"/>
        <end position="216"/>
    </location>
</feature>
<feature type="transmembrane region" description="Helical" evidence="6">
    <location>
        <begin position="205"/>
        <end position="225"/>
    </location>
</feature>
<protein>
    <recommendedName>
        <fullName evidence="7">Type II secretion system protein GspF domain-containing protein</fullName>
    </recommendedName>
</protein>
<dbReference type="Proteomes" id="UP000408482">
    <property type="component" value="Unassembled WGS sequence"/>
</dbReference>
<accession>A0A564VSS5</accession>
<evidence type="ECO:0000256" key="6">
    <source>
        <dbReference type="SAM" id="Phobius"/>
    </source>
</evidence>
<evidence type="ECO:0000256" key="2">
    <source>
        <dbReference type="ARBA" id="ARBA00022475"/>
    </source>
</evidence>
<keyword evidence="9" id="KW-1185">Reference proteome</keyword>
<organism evidence="8 9">
    <name type="scientific">Blautia luti</name>
    <dbReference type="NCBI Taxonomy" id="89014"/>
    <lineage>
        <taxon>Bacteria</taxon>
        <taxon>Bacillati</taxon>
        <taxon>Bacillota</taxon>
        <taxon>Clostridia</taxon>
        <taxon>Lachnospirales</taxon>
        <taxon>Lachnospiraceae</taxon>
        <taxon>Blautia</taxon>
    </lineage>
</organism>
<dbReference type="AlphaFoldDB" id="A0A564VSS5"/>
<evidence type="ECO:0000256" key="1">
    <source>
        <dbReference type="ARBA" id="ARBA00004651"/>
    </source>
</evidence>
<gene>
    <name evidence="8" type="ORF">RSSSTS7063_02883</name>
</gene>
<name>A0A564VSS5_9FIRM</name>
<reference evidence="8 9" key="1">
    <citation type="submission" date="2019-07" db="EMBL/GenBank/DDBJ databases">
        <authorList>
            <person name="Hibberd C M."/>
            <person name="Gehrig L. J."/>
            <person name="Chang H.-W."/>
            <person name="Venkatesh S."/>
        </authorList>
    </citation>
    <scope>NUCLEOTIDE SEQUENCE [LARGE SCALE GENOMIC DNA]</scope>
    <source>
        <strain evidence="8">Blautia_luti_SSTS_Bg7063</strain>
    </source>
</reference>
<evidence type="ECO:0000259" key="7">
    <source>
        <dbReference type="Pfam" id="PF00482"/>
    </source>
</evidence>
<evidence type="ECO:0000256" key="3">
    <source>
        <dbReference type="ARBA" id="ARBA00022692"/>
    </source>
</evidence>
<evidence type="ECO:0000313" key="9">
    <source>
        <dbReference type="Proteomes" id="UP000408482"/>
    </source>
</evidence>
<dbReference type="PANTHER" id="PTHR35007">
    <property type="entry name" value="INTEGRAL MEMBRANE PROTEIN-RELATED"/>
    <property type="match status" value="1"/>
</dbReference>
<dbReference type="GO" id="GO:0005886">
    <property type="term" value="C:plasma membrane"/>
    <property type="evidence" value="ECO:0007669"/>
    <property type="project" value="UniProtKB-SubCell"/>
</dbReference>
<evidence type="ECO:0000256" key="5">
    <source>
        <dbReference type="ARBA" id="ARBA00023136"/>
    </source>
</evidence>
<comment type="subcellular location">
    <subcellularLocation>
        <location evidence="1">Cell membrane</location>
        <topology evidence="1">Multi-pass membrane protein</topology>
    </subcellularLocation>
</comment>
<keyword evidence="2" id="KW-1003">Cell membrane</keyword>
<keyword evidence="5 6" id="KW-0472">Membrane</keyword>
<sequence>MKERKGKNQKWRSTRKDYRMYHFTGKETAKYLLEGAAVCAAADYLFYQSLPVLLFMLPIPVLFLKMQRKKCTARQQRELNYQFRDALTAMNVAVQAGYSAENAVRASVKDLGRLYEKGSDILDEFRYIESQLRLSVPVEELFLDLGKRSGVEDIENFAAVFYTAKRTGGDMTQVIQKVARMLSDKIEVKKEIEATLAAKKSEQMVMSIMPAGIICYLKLTSPGFLDVLYGNPFGICAMTVCMVIYGLSYWLGVKIVDIEV</sequence>
<evidence type="ECO:0000256" key="4">
    <source>
        <dbReference type="ARBA" id="ARBA00022989"/>
    </source>
</evidence>
<dbReference type="InterPro" id="IPR018076">
    <property type="entry name" value="T2SS_GspF_dom"/>
</dbReference>
<feature type="transmembrane region" description="Helical" evidence="6">
    <location>
        <begin position="231"/>
        <end position="251"/>
    </location>
</feature>